<protein>
    <submittedName>
        <fullName evidence="1">Uncharacterized protein</fullName>
    </submittedName>
</protein>
<evidence type="ECO:0000313" key="2">
    <source>
        <dbReference type="Proteomes" id="UP000678499"/>
    </source>
</evidence>
<organism evidence="1">
    <name type="scientific">Notodromas monacha</name>
    <dbReference type="NCBI Taxonomy" id="399045"/>
    <lineage>
        <taxon>Eukaryota</taxon>
        <taxon>Metazoa</taxon>
        <taxon>Ecdysozoa</taxon>
        <taxon>Arthropoda</taxon>
        <taxon>Crustacea</taxon>
        <taxon>Oligostraca</taxon>
        <taxon>Ostracoda</taxon>
        <taxon>Podocopa</taxon>
        <taxon>Podocopida</taxon>
        <taxon>Cypridocopina</taxon>
        <taxon>Cypridoidea</taxon>
        <taxon>Cyprididae</taxon>
        <taxon>Notodromas</taxon>
    </lineage>
</organism>
<dbReference type="Proteomes" id="UP000678499">
    <property type="component" value="Unassembled WGS sequence"/>
</dbReference>
<accession>A0A7R9C402</accession>
<keyword evidence="2" id="KW-1185">Reference proteome</keyword>
<gene>
    <name evidence="1" type="ORF">NMOB1V02_LOCUS13185</name>
</gene>
<dbReference type="AlphaFoldDB" id="A0A7R9C402"/>
<dbReference type="EMBL" id="CAJPEX010017313">
    <property type="protein sequence ID" value="CAG0925735.1"/>
    <property type="molecule type" value="Genomic_DNA"/>
</dbReference>
<sequence length="18" mass="2127">MMPRQEDLKTLLGQGRPR</sequence>
<evidence type="ECO:0000313" key="1">
    <source>
        <dbReference type="EMBL" id="CAD7285583.1"/>
    </source>
</evidence>
<dbReference type="EMBL" id="OA899350">
    <property type="protein sequence ID" value="CAD7285583.1"/>
    <property type="molecule type" value="Genomic_DNA"/>
</dbReference>
<proteinExistence type="predicted"/>
<name>A0A7R9C402_9CRUS</name>
<reference evidence="1" key="1">
    <citation type="submission" date="2020-11" db="EMBL/GenBank/DDBJ databases">
        <authorList>
            <person name="Tran Van P."/>
        </authorList>
    </citation>
    <scope>NUCLEOTIDE SEQUENCE</scope>
</reference>